<dbReference type="Pfam" id="PF10568">
    <property type="entry name" value="Tom37"/>
    <property type="match status" value="1"/>
</dbReference>
<evidence type="ECO:0000259" key="2">
    <source>
        <dbReference type="Pfam" id="PF11801"/>
    </source>
</evidence>
<dbReference type="STRING" id="559295.C5DCN1"/>
<dbReference type="KEGG" id="lth:KLTH0B04444g"/>
<organism evidence="3 4">
    <name type="scientific">Lachancea thermotolerans (strain ATCC 56472 / CBS 6340 / NRRL Y-8284)</name>
    <name type="common">Yeast</name>
    <name type="synonym">Kluyveromyces thermotolerans</name>
    <dbReference type="NCBI Taxonomy" id="559295"/>
    <lineage>
        <taxon>Eukaryota</taxon>
        <taxon>Fungi</taxon>
        <taxon>Dikarya</taxon>
        <taxon>Ascomycota</taxon>
        <taxon>Saccharomycotina</taxon>
        <taxon>Saccharomycetes</taxon>
        <taxon>Saccharomycetales</taxon>
        <taxon>Saccharomycetaceae</taxon>
        <taxon>Lachancea</taxon>
    </lineage>
</organism>
<dbReference type="OMA" id="PMWYNTP"/>
<dbReference type="InParanoid" id="C5DCN1"/>
<dbReference type="FunCoup" id="C5DCN1">
    <property type="interactions" value="41"/>
</dbReference>
<proteinExistence type="predicted"/>
<dbReference type="InterPro" id="IPR031317">
    <property type="entry name" value="Tom37_C"/>
</dbReference>
<feature type="domain" description="Tom37 C-terminal" evidence="2">
    <location>
        <begin position="156"/>
        <end position="290"/>
    </location>
</feature>
<sequence length="295" mass="33832">MKATVHLWGLNGKPSIVSPESVALFWLLNDTQNDRNVTIVFSNNTDLSPNQELPLLIDGDKKLYGYANIARHFSAEETALEMALLQFTQDHICVLTQYQLYLNKNNYDSFTRRVFAYLLEWPLWYNTPLKYRALARKRCETLGYFGHDDDPEQVEQPNAELDGLVQSKAFKLTNASKARGEELLKSARYNLQYMSRLNRHVVSWREARARLDKDSTAADFLLWANLFVQMELPDGQLVKEQLQTALGPEDYESIIKRLNDCSKSTSTLELRGPFFAEKGNVVMSAYHALQRLVAA</sequence>
<evidence type="ECO:0000313" key="4">
    <source>
        <dbReference type="Proteomes" id="UP000002036"/>
    </source>
</evidence>
<dbReference type="eggNOG" id="KOG3028">
    <property type="taxonomic scope" value="Eukaryota"/>
</dbReference>
<evidence type="ECO:0000313" key="3">
    <source>
        <dbReference type="EMBL" id="CAR21542.1"/>
    </source>
</evidence>
<dbReference type="InterPro" id="IPR019564">
    <property type="entry name" value="Sam37/metaxin_N"/>
</dbReference>
<dbReference type="GeneID" id="8290817"/>
<dbReference type="EMBL" id="CU928166">
    <property type="protein sequence ID" value="CAR21542.1"/>
    <property type="molecule type" value="Genomic_DNA"/>
</dbReference>
<gene>
    <name evidence="3" type="ordered locus">KLTH0B04444g</name>
</gene>
<accession>C5DCN1</accession>
<protein>
    <submittedName>
        <fullName evidence="3">KLTH0B04444p</fullName>
    </submittedName>
</protein>
<name>C5DCN1_LACTC</name>
<dbReference type="Pfam" id="PF11801">
    <property type="entry name" value="Tom37_C"/>
    <property type="match status" value="1"/>
</dbReference>
<feature type="domain" description="Mitochondrial outer membrane transport complex Sam37/metaxin N-terminal" evidence="1">
    <location>
        <begin position="21"/>
        <end position="132"/>
    </location>
</feature>
<dbReference type="GO" id="GO:0001401">
    <property type="term" value="C:SAM complex"/>
    <property type="evidence" value="ECO:0007669"/>
    <property type="project" value="InterPro"/>
</dbReference>
<dbReference type="HOGENOM" id="CLU_069449_0_0_1"/>
<dbReference type="RefSeq" id="XP_002551980.1">
    <property type="nucleotide sequence ID" value="XM_002551934.1"/>
</dbReference>
<reference evidence="3 4" key="1">
    <citation type="journal article" date="2009" name="Genome Res.">
        <title>Comparative genomics of protoploid Saccharomycetaceae.</title>
        <authorList>
            <consortium name="The Genolevures Consortium"/>
            <person name="Souciet J.-L."/>
            <person name="Dujon B."/>
            <person name="Gaillardin C."/>
            <person name="Johnston M."/>
            <person name="Baret P.V."/>
            <person name="Cliften P."/>
            <person name="Sherman D.J."/>
            <person name="Weissenbach J."/>
            <person name="Westhof E."/>
            <person name="Wincker P."/>
            <person name="Jubin C."/>
            <person name="Poulain J."/>
            <person name="Barbe V."/>
            <person name="Segurens B."/>
            <person name="Artiguenave F."/>
            <person name="Anthouard V."/>
            <person name="Vacherie B."/>
            <person name="Val M.-E."/>
            <person name="Fulton R.S."/>
            <person name="Minx P."/>
            <person name="Wilson R."/>
            <person name="Durrens P."/>
            <person name="Jean G."/>
            <person name="Marck C."/>
            <person name="Martin T."/>
            <person name="Nikolski M."/>
            <person name="Rolland T."/>
            <person name="Seret M.-L."/>
            <person name="Casaregola S."/>
            <person name="Despons L."/>
            <person name="Fairhead C."/>
            <person name="Fischer G."/>
            <person name="Lafontaine I."/>
            <person name="Leh V."/>
            <person name="Lemaire M."/>
            <person name="de Montigny J."/>
            <person name="Neuveglise C."/>
            <person name="Thierry A."/>
            <person name="Blanc-Lenfle I."/>
            <person name="Bleykasten C."/>
            <person name="Diffels J."/>
            <person name="Fritsch E."/>
            <person name="Frangeul L."/>
            <person name="Goeffon A."/>
            <person name="Jauniaux N."/>
            <person name="Kachouri-Lafond R."/>
            <person name="Payen C."/>
            <person name="Potier S."/>
            <person name="Pribylova L."/>
            <person name="Ozanne C."/>
            <person name="Richard G.-F."/>
            <person name="Sacerdot C."/>
            <person name="Straub M.-L."/>
            <person name="Talla E."/>
        </authorList>
    </citation>
    <scope>NUCLEOTIDE SEQUENCE [LARGE SCALE GENOMIC DNA]</scope>
    <source>
        <strain evidence="4">ATCC 56472 / CBS 6340 / NRRL Y-8284</strain>
    </source>
</reference>
<dbReference type="Proteomes" id="UP000002036">
    <property type="component" value="Chromosome B"/>
</dbReference>
<keyword evidence="4" id="KW-1185">Reference proteome</keyword>
<evidence type="ECO:0000259" key="1">
    <source>
        <dbReference type="Pfam" id="PF10568"/>
    </source>
</evidence>
<dbReference type="AlphaFoldDB" id="C5DCN1"/>
<dbReference type="OrthoDB" id="5835136at2759"/>